<feature type="transmembrane region" description="Helical" evidence="5">
    <location>
        <begin position="344"/>
        <end position="371"/>
    </location>
</feature>
<evidence type="ECO:0000256" key="2">
    <source>
        <dbReference type="ARBA" id="ARBA00022692"/>
    </source>
</evidence>
<feature type="transmembrane region" description="Helical" evidence="5">
    <location>
        <begin position="617"/>
        <end position="640"/>
    </location>
</feature>
<dbReference type="Gene3D" id="1.25.40.10">
    <property type="entry name" value="Tetratricopeptide repeat domain"/>
    <property type="match status" value="1"/>
</dbReference>
<keyword evidence="7" id="KW-1185">Reference proteome</keyword>
<dbReference type="SUPFAM" id="SSF48452">
    <property type="entry name" value="TPR-like"/>
    <property type="match status" value="1"/>
</dbReference>
<comment type="subcellular location">
    <subcellularLocation>
        <location evidence="1">Membrane</location>
        <topology evidence="1">Multi-pass membrane protein</topology>
    </subcellularLocation>
</comment>
<dbReference type="PANTHER" id="PTHR23112:SF0">
    <property type="entry name" value="TRANSMEMBRANE PROTEIN 116"/>
    <property type="match status" value="1"/>
</dbReference>
<evidence type="ECO:0000313" key="6">
    <source>
        <dbReference type="EMBL" id="GFH60895.1"/>
    </source>
</evidence>
<dbReference type="InterPro" id="IPR011990">
    <property type="entry name" value="TPR-like_helical_dom_sf"/>
</dbReference>
<accession>A0AAD3DDC4</accession>
<dbReference type="AlphaFoldDB" id="A0AAD3DDC4"/>
<protein>
    <submittedName>
        <fullName evidence="6">Uncharacterized protein</fullName>
    </submittedName>
</protein>
<organism evidence="6 7">
    <name type="scientific">Chaetoceros tenuissimus</name>
    <dbReference type="NCBI Taxonomy" id="426638"/>
    <lineage>
        <taxon>Eukaryota</taxon>
        <taxon>Sar</taxon>
        <taxon>Stramenopiles</taxon>
        <taxon>Ochrophyta</taxon>
        <taxon>Bacillariophyta</taxon>
        <taxon>Coscinodiscophyceae</taxon>
        <taxon>Chaetocerotophycidae</taxon>
        <taxon>Chaetocerotales</taxon>
        <taxon>Chaetocerotaceae</taxon>
        <taxon>Chaetoceros</taxon>
    </lineage>
</organism>
<evidence type="ECO:0000256" key="5">
    <source>
        <dbReference type="SAM" id="Phobius"/>
    </source>
</evidence>
<evidence type="ECO:0000313" key="7">
    <source>
        <dbReference type="Proteomes" id="UP001054902"/>
    </source>
</evidence>
<dbReference type="GO" id="GO:0004930">
    <property type="term" value="F:G protein-coupled receptor activity"/>
    <property type="evidence" value="ECO:0007669"/>
    <property type="project" value="TreeGrafter"/>
</dbReference>
<proteinExistence type="predicted"/>
<keyword evidence="2 5" id="KW-0812">Transmembrane</keyword>
<dbReference type="PANTHER" id="PTHR23112">
    <property type="entry name" value="G PROTEIN-COUPLED RECEPTOR 157-RELATED"/>
    <property type="match status" value="1"/>
</dbReference>
<feature type="transmembrane region" description="Helical" evidence="5">
    <location>
        <begin position="383"/>
        <end position="404"/>
    </location>
</feature>
<keyword evidence="4 5" id="KW-0472">Membrane</keyword>
<keyword evidence="3 5" id="KW-1133">Transmembrane helix</keyword>
<evidence type="ECO:0000256" key="1">
    <source>
        <dbReference type="ARBA" id="ARBA00004141"/>
    </source>
</evidence>
<comment type="caution">
    <text evidence="6">The sequence shown here is derived from an EMBL/GenBank/DDBJ whole genome shotgun (WGS) entry which is preliminary data.</text>
</comment>
<dbReference type="SMART" id="SM00028">
    <property type="entry name" value="TPR"/>
    <property type="match status" value="2"/>
</dbReference>
<evidence type="ECO:0000256" key="4">
    <source>
        <dbReference type="ARBA" id="ARBA00023136"/>
    </source>
</evidence>
<dbReference type="EMBL" id="BLLK01000069">
    <property type="protein sequence ID" value="GFH60895.1"/>
    <property type="molecule type" value="Genomic_DNA"/>
</dbReference>
<name>A0AAD3DDC4_9STRA</name>
<dbReference type="SUPFAM" id="SSF81321">
    <property type="entry name" value="Family A G protein-coupled receptor-like"/>
    <property type="match status" value="1"/>
</dbReference>
<feature type="transmembrane region" description="Helical" evidence="5">
    <location>
        <begin position="588"/>
        <end position="611"/>
    </location>
</feature>
<feature type="transmembrane region" description="Helical" evidence="5">
    <location>
        <begin position="473"/>
        <end position="497"/>
    </location>
</feature>
<evidence type="ECO:0000256" key="3">
    <source>
        <dbReference type="ARBA" id="ARBA00022989"/>
    </source>
</evidence>
<sequence length="745" mass="84294">MTLQVGDIVRVPCKGNTEQKAFLRRAVIATIDENSGTCSVFLEGAKRRRFLFAPQCITEPLESELTFSTNEKDIIHSVSEEEQRFHESGESTLSIDELKEKADSLLVMRDPASAWEYYEESLKRISKIQIGGYAAYNKNGHAIIAEVDCVDSDEDTVDVTLLESGEEEILSTKKIIMGIHLQQEYIILQCKIMLNMTRCFLFLADIESNEVGRTSQVQSFRKAAVKSTTLSLSCCSLIENETLQLNLETKIRYLRARTYCDSGKFDHARNDLRLILKNDPNNKAALSLMDDLGNKMKQKKKQDRALAKGMCRWIDKVTNENEGCVEGNQNLYSTRKKALMTTSWIAGVILQITSSALSIIASSTFIFSIISHRDGLKHPYQRITFGISLSDLVQSAGILMGPWLSTKTSIGLWAIGNEASCIFDGFLVTTGALGSFNTFVNGSICFYSASPYGCDESSDLICDANEKHSEVLMINTIIVIPTLCLTIMIITLSTLYWKVAVQENLFRSQREEKKSSEPTDNVHQTNEGAKRINFIRKWSQLREYTKNSNRSCASHEKKLQVQRQLREHSSEIRQNLSRLYKRELLSQAFLYTLWFIIIYVPTGIALFTFIMSGDNPYLPVVFWLQSMYPLQGITNIYIFLRPAVHVTRSRMPEMTFLEAFWEVLKNGGQALNVEQQSLIEILPHQKNLKFSSQKFGVAEDLSPNRVRADMNSVIDASHLCNYIDNSIDASSRSELILSSNDNMQV</sequence>
<reference evidence="6 7" key="1">
    <citation type="journal article" date="2021" name="Sci. Rep.">
        <title>The genome of the diatom Chaetoceros tenuissimus carries an ancient integrated fragment of an extant virus.</title>
        <authorList>
            <person name="Hongo Y."/>
            <person name="Kimura K."/>
            <person name="Takaki Y."/>
            <person name="Yoshida Y."/>
            <person name="Baba S."/>
            <person name="Kobayashi G."/>
            <person name="Nagasaki K."/>
            <person name="Hano T."/>
            <person name="Tomaru Y."/>
        </authorList>
    </citation>
    <scope>NUCLEOTIDE SEQUENCE [LARGE SCALE GENOMIC DNA]</scope>
    <source>
        <strain evidence="6 7">NIES-3715</strain>
    </source>
</reference>
<dbReference type="Proteomes" id="UP001054902">
    <property type="component" value="Unassembled WGS sequence"/>
</dbReference>
<dbReference type="InterPro" id="IPR019734">
    <property type="entry name" value="TPR_rpt"/>
</dbReference>
<dbReference type="GO" id="GO:0007189">
    <property type="term" value="P:adenylate cyclase-activating G protein-coupled receptor signaling pathway"/>
    <property type="evidence" value="ECO:0007669"/>
    <property type="project" value="TreeGrafter"/>
</dbReference>
<gene>
    <name evidence="6" type="ORF">CTEN210_17371</name>
</gene>
<dbReference type="GO" id="GO:0005886">
    <property type="term" value="C:plasma membrane"/>
    <property type="evidence" value="ECO:0007669"/>
    <property type="project" value="TreeGrafter"/>
</dbReference>